<evidence type="ECO:0000313" key="1">
    <source>
        <dbReference type="EMBL" id="DAF64126.1"/>
    </source>
</evidence>
<dbReference type="InterPro" id="IPR046557">
    <property type="entry name" value="DUF6711"/>
</dbReference>
<reference evidence="1" key="1">
    <citation type="journal article" date="2021" name="Proc. Natl. Acad. Sci. U.S.A.">
        <title>A Catalog of Tens of Thousands of Viruses from Human Metagenomes Reveals Hidden Associations with Chronic Diseases.</title>
        <authorList>
            <person name="Tisza M.J."/>
            <person name="Buck C.B."/>
        </authorList>
    </citation>
    <scope>NUCLEOTIDE SEQUENCE</scope>
    <source>
        <strain evidence="1">CtTIi48</strain>
    </source>
</reference>
<proteinExistence type="predicted"/>
<name>A0A8S5TLC6_9CAUD</name>
<dbReference type="Pfam" id="PF20458">
    <property type="entry name" value="DUF6711"/>
    <property type="match status" value="1"/>
</dbReference>
<sequence>MQFVALSLFCALQRGHTFIFETSIFLFYLTLSQINAKINNNFERLRAERSLKVRVKRSGILLVNGKALPDPKAITWGLQDLDDGEGTGRNANGDMSRDRVARKRKLTIQWGILSTSDLSFILNAIKDEFFTVKYLDAEDGKARTSTMYVGDRSAPMLMRDIYTGEWLWQSLSANFIEK</sequence>
<dbReference type="EMBL" id="BK032851">
    <property type="protein sequence ID" value="DAF64126.1"/>
    <property type="molecule type" value="Genomic_DNA"/>
</dbReference>
<organism evidence="1">
    <name type="scientific">Siphoviridae sp. ctTIi48</name>
    <dbReference type="NCBI Taxonomy" id="2827875"/>
    <lineage>
        <taxon>Viruses</taxon>
        <taxon>Duplodnaviria</taxon>
        <taxon>Heunggongvirae</taxon>
        <taxon>Uroviricota</taxon>
        <taxon>Caudoviricetes</taxon>
    </lineage>
</organism>
<protein>
    <submittedName>
        <fullName evidence="1">Uncharacterized protein</fullName>
    </submittedName>
</protein>
<accession>A0A8S5TLC6</accession>